<proteinExistence type="predicted"/>
<evidence type="ECO:0000313" key="4">
    <source>
        <dbReference type="EMBL" id="EXB84221.1"/>
    </source>
</evidence>
<dbReference type="Gene3D" id="3.40.50.1820">
    <property type="entry name" value="alpha/beta hydrolase"/>
    <property type="match status" value="1"/>
</dbReference>
<feature type="region of interest" description="Disordered" evidence="1">
    <location>
        <begin position="848"/>
        <end position="881"/>
    </location>
</feature>
<dbReference type="InterPro" id="IPR050278">
    <property type="entry name" value="Serine_Prot_S9B/DPPIV"/>
</dbReference>
<reference evidence="5" key="1">
    <citation type="submission" date="2013-01" db="EMBL/GenBank/DDBJ databases">
        <title>Draft Genome Sequence of a Mulberry Tree, Morus notabilis C.K. Schneid.</title>
        <authorList>
            <person name="He N."/>
            <person name="Zhao S."/>
        </authorList>
    </citation>
    <scope>NUCLEOTIDE SEQUENCE</scope>
</reference>
<dbReference type="Gene3D" id="2.140.10.30">
    <property type="entry name" value="Dipeptidylpeptidase IV, N-terminal domain"/>
    <property type="match status" value="1"/>
</dbReference>
<dbReference type="InterPro" id="IPR001375">
    <property type="entry name" value="Peptidase_S9_cat"/>
</dbReference>
<evidence type="ECO:0000256" key="1">
    <source>
        <dbReference type="SAM" id="MobiDB-lite"/>
    </source>
</evidence>
<dbReference type="InterPro" id="IPR002469">
    <property type="entry name" value="Peptidase_S9B_N"/>
</dbReference>
<gene>
    <name evidence="4" type="ORF">L484_006816</name>
</gene>
<feature type="compositionally biased region" description="Basic and acidic residues" evidence="1">
    <location>
        <begin position="871"/>
        <end position="881"/>
    </location>
</feature>
<dbReference type="eggNOG" id="KOG2281">
    <property type="taxonomic scope" value="Eukaryota"/>
</dbReference>
<accession>W9S2K8</accession>
<keyword evidence="5" id="KW-1185">Reference proteome</keyword>
<evidence type="ECO:0000313" key="5">
    <source>
        <dbReference type="Proteomes" id="UP000030645"/>
    </source>
</evidence>
<feature type="domain" description="Dipeptidylpeptidase IV N-terminal" evidence="3">
    <location>
        <begin position="211"/>
        <end position="558"/>
    </location>
</feature>
<sequence length="881" mass="99544">MEMTRKNDVGVGLCWQHVAGVEKMGKVALGRVASPTPRIRFVACDRIQWITSHGAERELIREEHQPSDFVMQAFDDDKSKKKNLKRSRSSPCNMPVTDSNILDDCILFPVEEIVQYPLPGYVVPTSISFSPDDNIITYLFSPDHTLNRKVFVYDLKTSKQELFFSPPDGGLDECNISPEEKLRRERLRERGLGVTRYEWVKTSSKRKTIMVPLPAGIYFQELSSSKPELKLPSTPSSPIIDPHVSPDGTMLAYVRDSELHVLNLLYNDSKQLTNGASGDTLTHGIAEYIAQEEMDRKNGYWWSLDGKYIAFTEVDSSEVPLFRIMHQGKSSVGSDAQEDHAYPFSGASNVKVRLGVVSSAGGPITWMDLLCGGTNQPENEEEYLARVNWMPGNILTAQVLNRLHTKQKLFKFDIKTGQRRVILEEEHGTWINLHDCFTPLDRVIGKFPGGFIWASERTGFRHLYLHDLNGNPLGAITEGDWMVEQIAGVNEAVGLVYFTGTYDGPLESNLYCTKLFPEGNQPLQAPMRLTRRKGKHVVVLDHHMRNFVDLHDSLESPPKVLLCSLQDGSVIMPLYEQPFRIPRLKKLHLEPPEIVQVQANDGSALYGALYKPDETRFGPPPYKTMISVYGGPCVQLVCDSWINTVDMRAQYLRSKGILVWKLDNRGTARRGLKFEGSLKHKFGQVDADDQLTGAEWLIKQGLAEAGLIGLYGWSYGGFLSAMTLARFPDVFRCAVSGAPVTSWDGYDTFYTEKYMGLPLENQASYEFGSVMDHVHKMTGSLLLVHGMIDENVHFRHTARLVNALVAAEKPYELLIFPDERHMPRGQRDRIYMEKRIWDFIERKFSSESLDRRARSGPSGQNGNFKSGRPCLKGERVGRVRP</sequence>
<feature type="domain" description="Peptidase S9 prolyl oligopeptidase catalytic" evidence="2">
    <location>
        <begin position="645"/>
        <end position="845"/>
    </location>
</feature>
<dbReference type="PANTHER" id="PTHR11731">
    <property type="entry name" value="PROTEASE FAMILY S9B,C DIPEPTIDYL-PEPTIDASE IV-RELATED"/>
    <property type="match status" value="1"/>
</dbReference>
<evidence type="ECO:0000259" key="3">
    <source>
        <dbReference type="Pfam" id="PF00930"/>
    </source>
</evidence>
<dbReference type="Pfam" id="PF00326">
    <property type="entry name" value="Peptidase_S9"/>
    <property type="match status" value="1"/>
</dbReference>
<dbReference type="SUPFAM" id="SSF53474">
    <property type="entry name" value="alpha/beta-Hydrolases"/>
    <property type="match status" value="1"/>
</dbReference>
<dbReference type="GO" id="GO:0008239">
    <property type="term" value="F:dipeptidyl-peptidase activity"/>
    <property type="evidence" value="ECO:0007669"/>
    <property type="project" value="TreeGrafter"/>
</dbReference>
<dbReference type="InterPro" id="IPR029058">
    <property type="entry name" value="AB_hydrolase_fold"/>
</dbReference>
<dbReference type="Proteomes" id="UP000030645">
    <property type="component" value="Unassembled WGS sequence"/>
</dbReference>
<dbReference type="GO" id="GO:0008236">
    <property type="term" value="F:serine-type peptidase activity"/>
    <property type="evidence" value="ECO:0007669"/>
    <property type="project" value="InterPro"/>
</dbReference>
<evidence type="ECO:0000259" key="2">
    <source>
        <dbReference type="Pfam" id="PF00326"/>
    </source>
</evidence>
<dbReference type="SUPFAM" id="SSF82171">
    <property type="entry name" value="DPP6 N-terminal domain-like"/>
    <property type="match status" value="1"/>
</dbReference>
<dbReference type="GO" id="GO:0006508">
    <property type="term" value="P:proteolysis"/>
    <property type="evidence" value="ECO:0007669"/>
    <property type="project" value="InterPro"/>
</dbReference>
<organism evidence="4 5">
    <name type="scientific">Morus notabilis</name>
    <dbReference type="NCBI Taxonomy" id="981085"/>
    <lineage>
        <taxon>Eukaryota</taxon>
        <taxon>Viridiplantae</taxon>
        <taxon>Streptophyta</taxon>
        <taxon>Embryophyta</taxon>
        <taxon>Tracheophyta</taxon>
        <taxon>Spermatophyta</taxon>
        <taxon>Magnoliopsida</taxon>
        <taxon>eudicotyledons</taxon>
        <taxon>Gunneridae</taxon>
        <taxon>Pentapetalae</taxon>
        <taxon>rosids</taxon>
        <taxon>fabids</taxon>
        <taxon>Rosales</taxon>
        <taxon>Moraceae</taxon>
        <taxon>Moreae</taxon>
        <taxon>Morus</taxon>
    </lineage>
</organism>
<dbReference type="AlphaFoldDB" id="W9S2K8"/>
<dbReference type="EMBL" id="KE344891">
    <property type="protein sequence ID" value="EXB84221.1"/>
    <property type="molecule type" value="Genomic_DNA"/>
</dbReference>
<dbReference type="Pfam" id="PF00930">
    <property type="entry name" value="DPPIV_N"/>
    <property type="match status" value="1"/>
</dbReference>
<protein>
    <submittedName>
        <fullName evidence="4">Dipeptidyl peptidase 8</fullName>
    </submittedName>
</protein>
<name>W9S2K8_9ROSA</name>
<dbReference type="PANTHER" id="PTHR11731:SF193">
    <property type="entry name" value="DIPEPTIDYL PEPTIDASE 9"/>
    <property type="match status" value="1"/>
</dbReference>
<dbReference type="STRING" id="981085.W9S2K8"/>